<dbReference type="EMBL" id="SJPS01000006">
    <property type="protein sequence ID" value="TWU23665.1"/>
    <property type="molecule type" value="Genomic_DNA"/>
</dbReference>
<keyword evidence="1 2" id="KW-0732">Signal</keyword>
<keyword evidence="5" id="KW-1185">Reference proteome</keyword>
<evidence type="ECO:0000259" key="3">
    <source>
        <dbReference type="Pfam" id="PF02638"/>
    </source>
</evidence>
<evidence type="ECO:0000256" key="1">
    <source>
        <dbReference type="ARBA" id="ARBA00022729"/>
    </source>
</evidence>
<dbReference type="Pfam" id="PF02638">
    <property type="entry name" value="GHL10"/>
    <property type="match status" value="1"/>
</dbReference>
<reference evidence="4 5" key="1">
    <citation type="submission" date="2019-02" db="EMBL/GenBank/DDBJ databases">
        <title>Deep-cultivation of Planctomycetes and their phenomic and genomic characterization uncovers novel biology.</title>
        <authorList>
            <person name="Wiegand S."/>
            <person name="Jogler M."/>
            <person name="Boedeker C."/>
            <person name="Pinto D."/>
            <person name="Vollmers J."/>
            <person name="Rivas-Marin E."/>
            <person name="Kohn T."/>
            <person name="Peeters S.H."/>
            <person name="Heuer A."/>
            <person name="Rast P."/>
            <person name="Oberbeckmann S."/>
            <person name="Bunk B."/>
            <person name="Jeske O."/>
            <person name="Meyerdierks A."/>
            <person name="Storesund J.E."/>
            <person name="Kallscheuer N."/>
            <person name="Luecker S."/>
            <person name="Lage O.M."/>
            <person name="Pohl T."/>
            <person name="Merkel B.J."/>
            <person name="Hornburger P."/>
            <person name="Mueller R.-W."/>
            <person name="Bruemmer F."/>
            <person name="Labrenz M."/>
            <person name="Spormann A.M."/>
            <person name="Op Den Camp H."/>
            <person name="Overmann J."/>
            <person name="Amann R."/>
            <person name="Jetten M.S.M."/>
            <person name="Mascher T."/>
            <person name="Medema M.H."/>
            <person name="Devos D.P."/>
            <person name="Kaster A.-K."/>
            <person name="Ovreas L."/>
            <person name="Rohde M."/>
            <person name="Galperin M.Y."/>
            <person name="Jogler C."/>
        </authorList>
    </citation>
    <scope>NUCLEOTIDE SEQUENCE [LARGE SCALE GENOMIC DNA]</scope>
    <source>
        <strain evidence="4 5">Pla144</strain>
    </source>
</reference>
<dbReference type="RefSeq" id="WP_146452153.1">
    <property type="nucleotide sequence ID" value="NZ_SJPS01000006.1"/>
</dbReference>
<sequence length="380" mass="43482" precursor="true">MKRTMYHGWLIALLFSAGLFEADCYSQSSTDSAVRIVRPVRGVWVANVGTPTLTSIKGIHEFVDLADRCGINTLYVVVWNRGMTTYPSEIMLRESGQAVDPRYQEFDMLKEIVDAAHAKKIRVIAWFEFGFSCSYEEPDGGWLIRKHPDWAALDVDGKLVSKDGFQWMNGSRPEVQDFVLSLLKEILTNYDVDGVQGDDRLPGCPSTGGYDPWTVKLYKEQHAGREPPADHLDPDWIEWRANLLNEFMGRMYREMKATRPDAVVSAAPSIYPWCKQQYLQDWPIWIENGWVDEICPQIYRSEVAVYEAELKKIVDQFVAPENYHLLSPGILVLTADGDYNDTERVQGMVEANRAVGIEGEVFFYDAALNENREFFESLYK</sequence>
<accession>A0A5C6CHY0</accession>
<evidence type="ECO:0000256" key="2">
    <source>
        <dbReference type="SAM" id="SignalP"/>
    </source>
</evidence>
<name>A0A5C6CHY0_9BACT</name>
<gene>
    <name evidence="4" type="ORF">Pla144_38400</name>
</gene>
<dbReference type="Proteomes" id="UP000318437">
    <property type="component" value="Unassembled WGS sequence"/>
</dbReference>
<organism evidence="4 5">
    <name type="scientific">Bythopirellula polymerisocia</name>
    <dbReference type="NCBI Taxonomy" id="2528003"/>
    <lineage>
        <taxon>Bacteria</taxon>
        <taxon>Pseudomonadati</taxon>
        <taxon>Planctomycetota</taxon>
        <taxon>Planctomycetia</taxon>
        <taxon>Pirellulales</taxon>
        <taxon>Lacipirellulaceae</taxon>
        <taxon>Bythopirellula</taxon>
    </lineage>
</organism>
<feature type="domain" description="Glycosyl hydrolase-like 10" evidence="3">
    <location>
        <begin position="40"/>
        <end position="315"/>
    </location>
</feature>
<comment type="caution">
    <text evidence="4">The sequence shown here is derived from an EMBL/GenBank/DDBJ whole genome shotgun (WGS) entry which is preliminary data.</text>
</comment>
<feature type="signal peptide" evidence="2">
    <location>
        <begin position="1"/>
        <end position="22"/>
    </location>
</feature>
<dbReference type="AlphaFoldDB" id="A0A5C6CHY0"/>
<dbReference type="InterPro" id="IPR017853">
    <property type="entry name" value="GH"/>
</dbReference>
<dbReference type="InterPro" id="IPR003790">
    <property type="entry name" value="GHL10"/>
</dbReference>
<dbReference type="OrthoDB" id="9760892at2"/>
<dbReference type="PANTHER" id="PTHR43405:SF1">
    <property type="entry name" value="GLYCOSYL HYDROLASE DIGH"/>
    <property type="match status" value="1"/>
</dbReference>
<evidence type="ECO:0000313" key="5">
    <source>
        <dbReference type="Proteomes" id="UP000318437"/>
    </source>
</evidence>
<dbReference type="Gene3D" id="3.20.20.80">
    <property type="entry name" value="Glycosidases"/>
    <property type="match status" value="1"/>
</dbReference>
<dbReference type="SUPFAM" id="SSF51445">
    <property type="entry name" value="(Trans)glycosidases"/>
    <property type="match status" value="1"/>
</dbReference>
<proteinExistence type="predicted"/>
<protein>
    <recommendedName>
        <fullName evidence="3">Glycosyl hydrolase-like 10 domain-containing protein</fullName>
    </recommendedName>
</protein>
<feature type="chain" id="PRO_5023150085" description="Glycosyl hydrolase-like 10 domain-containing protein" evidence="2">
    <location>
        <begin position="23"/>
        <end position="380"/>
    </location>
</feature>
<dbReference type="InterPro" id="IPR052177">
    <property type="entry name" value="Divisome_Glycosyl_Hydrolase"/>
</dbReference>
<evidence type="ECO:0000313" key="4">
    <source>
        <dbReference type="EMBL" id="TWU23665.1"/>
    </source>
</evidence>
<dbReference type="PANTHER" id="PTHR43405">
    <property type="entry name" value="GLYCOSYL HYDROLASE DIGH"/>
    <property type="match status" value="1"/>
</dbReference>